<dbReference type="InterPro" id="IPR036388">
    <property type="entry name" value="WH-like_DNA-bd_sf"/>
</dbReference>
<dbReference type="PRINTS" id="PR00038">
    <property type="entry name" value="HTHLUXR"/>
</dbReference>
<dbReference type="Proteomes" id="UP000272503">
    <property type="component" value="Unassembled WGS sequence"/>
</dbReference>
<dbReference type="AlphaFoldDB" id="A0A3L7ACC4"/>
<dbReference type="OrthoDB" id="3171335at2"/>
<dbReference type="GO" id="GO:0003677">
    <property type="term" value="F:DNA binding"/>
    <property type="evidence" value="ECO:0007669"/>
    <property type="project" value="InterPro"/>
</dbReference>
<dbReference type="Gene3D" id="1.10.10.10">
    <property type="entry name" value="Winged helix-like DNA-binding domain superfamily/Winged helix DNA-binding domain"/>
    <property type="match status" value="1"/>
</dbReference>
<organism evidence="2 3">
    <name type="scientific">Mycetocola tolaasinivorans</name>
    <dbReference type="NCBI Taxonomy" id="76635"/>
    <lineage>
        <taxon>Bacteria</taxon>
        <taxon>Bacillati</taxon>
        <taxon>Actinomycetota</taxon>
        <taxon>Actinomycetes</taxon>
        <taxon>Micrococcales</taxon>
        <taxon>Microbacteriaceae</taxon>
        <taxon>Mycetocola</taxon>
    </lineage>
</organism>
<feature type="domain" description="HTH luxR-type" evidence="1">
    <location>
        <begin position="9"/>
        <end position="79"/>
    </location>
</feature>
<dbReference type="RefSeq" id="WP_121647095.1">
    <property type="nucleotide sequence ID" value="NZ_RCUX01000001.1"/>
</dbReference>
<gene>
    <name evidence="2" type="ORF">D9V32_01335</name>
</gene>
<protein>
    <submittedName>
        <fullName evidence="2">LuxR family transcriptional regulator</fullName>
    </submittedName>
</protein>
<dbReference type="PROSITE" id="PS00622">
    <property type="entry name" value="HTH_LUXR_1"/>
    <property type="match status" value="1"/>
</dbReference>
<sequence>MFTTPITHPPSKTPRLSPRERQVLALYALGETAEAVGTTLGIRPRTVYNAVGRIREKYAAVGREAAHRVHLYQCALEDGLLPSLRD</sequence>
<comment type="caution">
    <text evidence="2">The sequence shown here is derived from an EMBL/GenBank/DDBJ whole genome shotgun (WGS) entry which is preliminary data.</text>
</comment>
<dbReference type="InterPro" id="IPR016032">
    <property type="entry name" value="Sig_transdc_resp-reg_C-effctor"/>
</dbReference>
<reference evidence="2 3" key="1">
    <citation type="submission" date="2018-10" db="EMBL/GenBank/DDBJ databases">
        <authorList>
            <person name="Li J."/>
        </authorList>
    </citation>
    <scope>NUCLEOTIDE SEQUENCE [LARGE SCALE GENOMIC DNA]</scope>
    <source>
        <strain evidence="2 3">IF 016277</strain>
    </source>
</reference>
<keyword evidence="3" id="KW-1185">Reference proteome</keyword>
<dbReference type="PROSITE" id="PS50043">
    <property type="entry name" value="HTH_LUXR_2"/>
    <property type="match status" value="1"/>
</dbReference>
<dbReference type="InterPro" id="IPR000792">
    <property type="entry name" value="Tscrpt_reg_LuxR_C"/>
</dbReference>
<evidence type="ECO:0000313" key="3">
    <source>
        <dbReference type="Proteomes" id="UP000272503"/>
    </source>
</evidence>
<dbReference type="Pfam" id="PF00196">
    <property type="entry name" value="GerE"/>
    <property type="match status" value="1"/>
</dbReference>
<evidence type="ECO:0000313" key="2">
    <source>
        <dbReference type="EMBL" id="RLP78003.1"/>
    </source>
</evidence>
<dbReference type="SMART" id="SM00421">
    <property type="entry name" value="HTH_LUXR"/>
    <property type="match status" value="1"/>
</dbReference>
<dbReference type="GO" id="GO:0006355">
    <property type="term" value="P:regulation of DNA-templated transcription"/>
    <property type="evidence" value="ECO:0007669"/>
    <property type="project" value="InterPro"/>
</dbReference>
<dbReference type="SUPFAM" id="SSF46894">
    <property type="entry name" value="C-terminal effector domain of the bipartite response regulators"/>
    <property type="match status" value="1"/>
</dbReference>
<name>A0A3L7ACC4_9MICO</name>
<proteinExistence type="predicted"/>
<dbReference type="CDD" id="cd06170">
    <property type="entry name" value="LuxR_C_like"/>
    <property type="match status" value="1"/>
</dbReference>
<accession>A0A3L7ACC4</accession>
<dbReference type="EMBL" id="RCUX01000001">
    <property type="protein sequence ID" value="RLP78003.1"/>
    <property type="molecule type" value="Genomic_DNA"/>
</dbReference>
<evidence type="ECO:0000259" key="1">
    <source>
        <dbReference type="PROSITE" id="PS50043"/>
    </source>
</evidence>